<gene>
    <name evidence="1" type="ORF">SAMN04488053_11047</name>
</gene>
<dbReference type="InterPro" id="IPR015867">
    <property type="entry name" value="N-reg_PII/ATP_PRibTrfase_C"/>
</dbReference>
<evidence type="ECO:0000313" key="1">
    <source>
        <dbReference type="EMBL" id="SDO27739.1"/>
    </source>
</evidence>
<accession>A0A1H0I8H7</accession>
<dbReference type="GO" id="GO:0030234">
    <property type="term" value="F:enzyme regulator activity"/>
    <property type="evidence" value="ECO:0007669"/>
    <property type="project" value="InterPro"/>
</dbReference>
<dbReference type="STRING" id="745820.SAMN04488053_11047"/>
<reference evidence="2" key="1">
    <citation type="submission" date="2016-10" db="EMBL/GenBank/DDBJ databases">
        <authorList>
            <person name="Varghese N."/>
            <person name="Submissions S."/>
        </authorList>
    </citation>
    <scope>NUCLEOTIDE SEQUENCE [LARGE SCALE GENOMIC DNA]</scope>
    <source>
        <strain evidence="2">CGMCC 1.10369</strain>
    </source>
</reference>
<dbReference type="Pfam" id="PF00543">
    <property type="entry name" value="P-II"/>
    <property type="match status" value="2"/>
</dbReference>
<dbReference type="AlphaFoldDB" id="A0A1H0I8H7"/>
<dbReference type="InterPro" id="IPR011322">
    <property type="entry name" value="N-reg_PII-like_a/b"/>
</dbReference>
<organism evidence="1 2">
    <name type="scientific">Alkalicoccus daliensis</name>
    <dbReference type="NCBI Taxonomy" id="745820"/>
    <lineage>
        <taxon>Bacteria</taxon>
        <taxon>Bacillati</taxon>
        <taxon>Bacillota</taxon>
        <taxon>Bacilli</taxon>
        <taxon>Bacillales</taxon>
        <taxon>Bacillaceae</taxon>
        <taxon>Alkalicoccus</taxon>
    </lineage>
</organism>
<dbReference type="PROSITE" id="PS51343">
    <property type="entry name" value="PII_GLNB_DOM"/>
    <property type="match status" value="2"/>
</dbReference>
<sequence>MTSLRKDHKLLVTIVKKGKAKKIVKAAKEAGSEGGTVLFGQGYGIHEKKKVFGLETVYEKEVILTLIPEDILPQVVEEITNKAKLNEPGHGIGFILEIRKTIGIAHMEYEENVKEELDEMTDDIHHKGFDLIITIVDKGNSGKVIDASSRGGAEGGTVINGRGSGIHEKAKLFSIQIEPEKDVVLTLIKKAQTKEVLKAIEEDVRINEPGRGISFVLPVEETVGIHHLMEELKEENE</sequence>
<dbReference type="InterPro" id="IPR002187">
    <property type="entry name" value="N-reg_PII"/>
</dbReference>
<dbReference type="Proteomes" id="UP000198778">
    <property type="component" value="Unassembled WGS sequence"/>
</dbReference>
<dbReference type="RefSeq" id="WP_090843542.1">
    <property type="nucleotide sequence ID" value="NZ_FNIL01000010.1"/>
</dbReference>
<dbReference type="Gene3D" id="3.30.70.120">
    <property type="match status" value="2"/>
</dbReference>
<name>A0A1H0I8H7_9BACI</name>
<evidence type="ECO:0000313" key="2">
    <source>
        <dbReference type="Proteomes" id="UP000198778"/>
    </source>
</evidence>
<dbReference type="EMBL" id="FNIL01000010">
    <property type="protein sequence ID" value="SDO27739.1"/>
    <property type="molecule type" value="Genomic_DNA"/>
</dbReference>
<dbReference type="SUPFAM" id="SSF54913">
    <property type="entry name" value="GlnB-like"/>
    <property type="match status" value="2"/>
</dbReference>
<protein>
    <submittedName>
        <fullName evidence="1">Nitrogen regulatory protein P-II family</fullName>
    </submittedName>
</protein>
<dbReference type="SMART" id="SM00938">
    <property type="entry name" value="P-II"/>
    <property type="match status" value="2"/>
</dbReference>
<keyword evidence="2" id="KW-1185">Reference proteome</keyword>
<dbReference type="OrthoDB" id="9803021at2"/>
<proteinExistence type="predicted"/>
<dbReference type="GO" id="GO:0006808">
    <property type="term" value="P:regulation of nitrogen utilization"/>
    <property type="evidence" value="ECO:0007669"/>
    <property type="project" value="InterPro"/>
</dbReference>